<comment type="subcellular location">
    <subcellularLocation>
        <location evidence="9">Cell membrane</location>
        <topology evidence="9">Single-pass membrane protein</topology>
    </subcellularLocation>
    <subcellularLocation>
        <location evidence="1">Membrane</location>
    </subcellularLocation>
</comment>
<keyword evidence="2 9" id="KW-0813">Transport</keyword>
<comment type="similarity">
    <text evidence="9">Belongs to the SecE/SEC61-gamma family.</text>
</comment>
<accession>A0A840I5R1</accession>
<keyword evidence="8 9" id="KW-0472">Membrane</keyword>
<dbReference type="RefSeq" id="WP_183819434.1">
    <property type="nucleotide sequence ID" value="NZ_JACHOB010000006.1"/>
</dbReference>
<evidence type="ECO:0000313" key="12">
    <source>
        <dbReference type="Proteomes" id="UP000563524"/>
    </source>
</evidence>
<evidence type="ECO:0000256" key="10">
    <source>
        <dbReference type="SAM" id="MobiDB-lite"/>
    </source>
</evidence>
<dbReference type="GO" id="GO:0043952">
    <property type="term" value="P:protein transport by the Sec complex"/>
    <property type="evidence" value="ECO:0007669"/>
    <property type="project" value="UniProtKB-UniRule"/>
</dbReference>
<dbReference type="PANTHER" id="PTHR33910:SF1">
    <property type="entry name" value="PROTEIN TRANSLOCASE SUBUNIT SECE"/>
    <property type="match status" value="1"/>
</dbReference>
<keyword evidence="12" id="KW-1185">Reference proteome</keyword>
<dbReference type="GO" id="GO:0006605">
    <property type="term" value="P:protein targeting"/>
    <property type="evidence" value="ECO:0007669"/>
    <property type="project" value="UniProtKB-UniRule"/>
</dbReference>
<evidence type="ECO:0000256" key="6">
    <source>
        <dbReference type="ARBA" id="ARBA00022989"/>
    </source>
</evidence>
<comment type="subunit">
    <text evidence="9">Component of the Sec protein translocase complex. Heterotrimer consisting of SecY, SecE and SecG subunits. The heterotrimers can form oligomers, although 1 heterotrimer is thought to be able to translocate proteins. Interacts with the ribosome. Interacts with SecDF, and other proteins may be involved. Interacts with SecA.</text>
</comment>
<feature type="compositionally biased region" description="Low complexity" evidence="10">
    <location>
        <begin position="13"/>
        <end position="34"/>
    </location>
</feature>
<dbReference type="NCBIfam" id="TIGR00964">
    <property type="entry name" value="secE_bact"/>
    <property type="match status" value="1"/>
</dbReference>
<evidence type="ECO:0000256" key="7">
    <source>
        <dbReference type="ARBA" id="ARBA00023010"/>
    </source>
</evidence>
<dbReference type="InterPro" id="IPR001901">
    <property type="entry name" value="Translocase_SecE/Sec61-g"/>
</dbReference>
<organism evidence="11 12">
    <name type="scientific">Parvularcula dongshanensis</name>
    <dbReference type="NCBI Taxonomy" id="1173995"/>
    <lineage>
        <taxon>Bacteria</taxon>
        <taxon>Pseudomonadati</taxon>
        <taxon>Pseudomonadota</taxon>
        <taxon>Alphaproteobacteria</taxon>
        <taxon>Parvularculales</taxon>
        <taxon>Parvularculaceae</taxon>
        <taxon>Parvularcula</taxon>
    </lineage>
</organism>
<dbReference type="Gene3D" id="1.20.5.1030">
    <property type="entry name" value="Preprotein translocase secy subunit"/>
    <property type="match status" value="1"/>
</dbReference>
<dbReference type="Pfam" id="PF00584">
    <property type="entry name" value="SecE"/>
    <property type="match status" value="1"/>
</dbReference>
<dbReference type="InterPro" id="IPR005807">
    <property type="entry name" value="SecE_bac"/>
</dbReference>
<feature type="region of interest" description="Disordered" evidence="10">
    <location>
        <begin position="1"/>
        <end position="63"/>
    </location>
</feature>
<keyword evidence="3 9" id="KW-1003">Cell membrane</keyword>
<reference evidence="11 12" key="1">
    <citation type="submission" date="2020-08" db="EMBL/GenBank/DDBJ databases">
        <title>Genomic Encyclopedia of Type Strains, Phase IV (KMG-IV): sequencing the most valuable type-strain genomes for metagenomic binning, comparative biology and taxonomic classification.</title>
        <authorList>
            <person name="Goeker M."/>
        </authorList>
    </citation>
    <scope>NUCLEOTIDE SEQUENCE [LARGE SCALE GENOMIC DNA]</scope>
    <source>
        <strain evidence="11 12">DSM 102850</strain>
    </source>
</reference>
<keyword evidence="7 9" id="KW-0811">Translocation</keyword>
<gene>
    <name evidence="9" type="primary">secE</name>
    <name evidence="11" type="ORF">GGQ59_002691</name>
</gene>
<dbReference type="InterPro" id="IPR038379">
    <property type="entry name" value="SecE_sf"/>
</dbReference>
<dbReference type="HAMAP" id="MF_00422">
    <property type="entry name" value="SecE"/>
    <property type="match status" value="1"/>
</dbReference>
<protein>
    <recommendedName>
        <fullName evidence="9">Protein translocase subunit SecE</fullName>
    </recommendedName>
</protein>
<dbReference type="GO" id="GO:0009306">
    <property type="term" value="P:protein secretion"/>
    <property type="evidence" value="ECO:0007669"/>
    <property type="project" value="UniProtKB-UniRule"/>
</dbReference>
<keyword evidence="5 9" id="KW-0653">Protein transport</keyword>
<name>A0A840I5R1_9PROT</name>
<evidence type="ECO:0000256" key="1">
    <source>
        <dbReference type="ARBA" id="ARBA00004370"/>
    </source>
</evidence>
<evidence type="ECO:0000256" key="3">
    <source>
        <dbReference type="ARBA" id="ARBA00022475"/>
    </source>
</evidence>
<dbReference type="GO" id="GO:0008320">
    <property type="term" value="F:protein transmembrane transporter activity"/>
    <property type="evidence" value="ECO:0007669"/>
    <property type="project" value="UniProtKB-UniRule"/>
</dbReference>
<dbReference type="PRINTS" id="PR01650">
    <property type="entry name" value="SECETRNLCASE"/>
</dbReference>
<evidence type="ECO:0000256" key="4">
    <source>
        <dbReference type="ARBA" id="ARBA00022692"/>
    </source>
</evidence>
<keyword evidence="4 9" id="KW-0812">Transmembrane</keyword>
<evidence type="ECO:0000256" key="9">
    <source>
        <dbReference type="HAMAP-Rule" id="MF_00422"/>
    </source>
</evidence>
<dbReference type="Proteomes" id="UP000563524">
    <property type="component" value="Unassembled WGS sequence"/>
</dbReference>
<evidence type="ECO:0000256" key="5">
    <source>
        <dbReference type="ARBA" id="ARBA00022927"/>
    </source>
</evidence>
<feature type="compositionally biased region" description="Basic residues" evidence="10">
    <location>
        <begin position="1"/>
        <end position="10"/>
    </location>
</feature>
<evidence type="ECO:0000313" key="11">
    <source>
        <dbReference type="EMBL" id="MBB4660147.1"/>
    </source>
</evidence>
<dbReference type="GO" id="GO:0065002">
    <property type="term" value="P:intracellular protein transmembrane transport"/>
    <property type="evidence" value="ECO:0007669"/>
    <property type="project" value="UniProtKB-UniRule"/>
</dbReference>
<dbReference type="AlphaFoldDB" id="A0A840I5R1"/>
<evidence type="ECO:0000256" key="8">
    <source>
        <dbReference type="ARBA" id="ARBA00023136"/>
    </source>
</evidence>
<comment type="caution">
    <text evidence="11">The sequence shown here is derived from an EMBL/GenBank/DDBJ whole genome shotgun (WGS) entry which is preliminary data.</text>
</comment>
<sequence length="125" mass="13678">MPKSKNRRKTEQRAAAGRTARANVAAATGAQNPALGAVAPVPATEQPTRRTGRSESGARPRKKVGPVEFFSQVRAEARKITWTSRNETLISTLMVLVMVVIMSLFFFAVDQILRTVVPLILNISF</sequence>
<dbReference type="PANTHER" id="PTHR33910">
    <property type="entry name" value="PROTEIN TRANSLOCASE SUBUNIT SECE"/>
    <property type="match status" value="1"/>
</dbReference>
<proteinExistence type="inferred from homology"/>
<comment type="function">
    <text evidence="9">Essential subunit of the Sec protein translocation channel SecYEG. Clamps together the 2 halves of SecY. May contact the channel plug during translocation.</text>
</comment>
<evidence type="ECO:0000256" key="2">
    <source>
        <dbReference type="ARBA" id="ARBA00022448"/>
    </source>
</evidence>
<feature type="transmembrane region" description="Helical" evidence="9">
    <location>
        <begin position="88"/>
        <end position="109"/>
    </location>
</feature>
<dbReference type="GO" id="GO:0005886">
    <property type="term" value="C:plasma membrane"/>
    <property type="evidence" value="ECO:0007669"/>
    <property type="project" value="UniProtKB-SubCell"/>
</dbReference>
<dbReference type="EMBL" id="JACHOB010000006">
    <property type="protein sequence ID" value="MBB4660147.1"/>
    <property type="molecule type" value="Genomic_DNA"/>
</dbReference>
<keyword evidence="6 9" id="KW-1133">Transmembrane helix</keyword>